<feature type="transmembrane region" description="Helical" evidence="1">
    <location>
        <begin position="27"/>
        <end position="50"/>
    </location>
</feature>
<evidence type="ECO:0000259" key="2">
    <source>
        <dbReference type="Pfam" id="PF00892"/>
    </source>
</evidence>
<feature type="transmembrane region" description="Helical" evidence="1">
    <location>
        <begin position="244"/>
        <end position="260"/>
    </location>
</feature>
<keyword evidence="1" id="KW-0812">Transmembrane</keyword>
<feature type="transmembrane region" description="Helical" evidence="1">
    <location>
        <begin position="148"/>
        <end position="166"/>
    </location>
</feature>
<feature type="domain" description="EamA" evidence="2">
    <location>
        <begin position="158"/>
        <end position="283"/>
    </location>
</feature>
<accession>A0A4P7XGG7</accession>
<evidence type="ECO:0000313" key="4">
    <source>
        <dbReference type="Proteomes" id="UP000298049"/>
    </source>
</evidence>
<dbReference type="InterPro" id="IPR000620">
    <property type="entry name" value="EamA_dom"/>
</dbReference>
<evidence type="ECO:0000256" key="1">
    <source>
        <dbReference type="SAM" id="Phobius"/>
    </source>
</evidence>
<dbReference type="Pfam" id="PF00892">
    <property type="entry name" value="EamA"/>
    <property type="match status" value="1"/>
</dbReference>
<dbReference type="SUPFAM" id="SSF103481">
    <property type="entry name" value="Multidrug resistance efflux transporter EmrE"/>
    <property type="match status" value="2"/>
</dbReference>
<proteinExistence type="predicted"/>
<feature type="transmembrane region" description="Helical" evidence="1">
    <location>
        <begin position="178"/>
        <end position="201"/>
    </location>
</feature>
<keyword evidence="4" id="KW-1185">Reference proteome</keyword>
<feature type="transmembrane region" description="Helical" evidence="1">
    <location>
        <begin position="266"/>
        <end position="283"/>
    </location>
</feature>
<organism evidence="3 4">
    <name type="scientific">Hydrocarboniclastica marina</name>
    <dbReference type="NCBI Taxonomy" id="2259620"/>
    <lineage>
        <taxon>Bacteria</taxon>
        <taxon>Pseudomonadati</taxon>
        <taxon>Pseudomonadota</taxon>
        <taxon>Gammaproteobacteria</taxon>
        <taxon>Alteromonadales</taxon>
        <taxon>Alteromonadaceae</taxon>
        <taxon>Hydrocarboniclastica</taxon>
    </lineage>
</organism>
<name>A0A4P7XGG7_9ALTE</name>
<dbReference type="AlphaFoldDB" id="A0A4P7XGG7"/>
<dbReference type="Proteomes" id="UP000298049">
    <property type="component" value="Chromosome"/>
</dbReference>
<feature type="transmembrane region" description="Helical" evidence="1">
    <location>
        <begin position="89"/>
        <end position="111"/>
    </location>
</feature>
<feature type="transmembrane region" description="Helical" evidence="1">
    <location>
        <begin position="213"/>
        <end position="232"/>
    </location>
</feature>
<evidence type="ECO:0000313" key="3">
    <source>
        <dbReference type="EMBL" id="QCF25805.1"/>
    </source>
</evidence>
<dbReference type="GO" id="GO:0016020">
    <property type="term" value="C:membrane"/>
    <property type="evidence" value="ECO:0007669"/>
    <property type="project" value="InterPro"/>
</dbReference>
<dbReference type="InterPro" id="IPR037185">
    <property type="entry name" value="EmrE-like"/>
</dbReference>
<keyword evidence="1" id="KW-1133">Transmembrane helix</keyword>
<feature type="transmembrane region" description="Helical" evidence="1">
    <location>
        <begin position="62"/>
        <end position="83"/>
    </location>
</feature>
<dbReference type="EMBL" id="CP031093">
    <property type="protein sequence ID" value="QCF25805.1"/>
    <property type="molecule type" value="Genomic_DNA"/>
</dbReference>
<gene>
    <name evidence="3" type="ORF">soil367_07655</name>
</gene>
<sequence>MVFLLARTGITLGLMLATVNWARNSGWGGLTFTLAPVLLAGALLTAIFAVMKPAQGFWRAGFWGYSAISGALALVIPNWLVFLTMAQDGVITAAVFYLLSPVFTQALSWLLGLDRLAPLRVAGLLLGTVGALTLVLAPLLGANTDEVAVPYIGLFIPLSLAIGNIYRKQRMPTEMSATALAAGMLLASGMLFVPLLAVALWSGWSGTGVGSMLPLALQVLLMTGGYVSYFQFLRQVDPVYFSQLGYLVTLTGGLTGVFLFGEAPGWHHGLSVVLVAFGVWLVSKQSRPQVSSG</sequence>
<reference evidence="3 4" key="1">
    <citation type="submission" date="2018-07" db="EMBL/GenBank/DDBJ databases">
        <title>Marsedoiliclastica nanhaica gen. nov. sp. nov., a novel marine hydrocarbonoclastic bacterium isolated from an in-situ enriched hydrocarbon-degrading consortium in deep-sea sediment.</title>
        <authorList>
            <person name="Dong C."/>
            <person name="Ma T."/>
            <person name="Liu R."/>
            <person name="Shao Z."/>
        </authorList>
    </citation>
    <scope>NUCLEOTIDE SEQUENCE [LARGE SCALE GENOMIC DNA]</scope>
    <source>
        <strain evidence="4">soil36-7</strain>
    </source>
</reference>
<protein>
    <submittedName>
        <fullName evidence="3">DMT family transporter</fullName>
    </submittedName>
</protein>
<dbReference type="KEGG" id="hmi:soil367_07655"/>
<keyword evidence="1" id="KW-0472">Membrane</keyword>
<feature type="transmembrane region" description="Helical" evidence="1">
    <location>
        <begin position="123"/>
        <end position="142"/>
    </location>
</feature>